<evidence type="ECO:0000256" key="5">
    <source>
        <dbReference type="ARBA" id="ARBA00022842"/>
    </source>
</evidence>
<evidence type="ECO:0000256" key="1">
    <source>
        <dbReference type="ARBA" id="ARBA00022598"/>
    </source>
</evidence>
<dbReference type="Proteomes" id="UP000255279">
    <property type="component" value="Unassembled WGS sequence"/>
</dbReference>
<dbReference type="InterPro" id="IPR016185">
    <property type="entry name" value="PreATP-grasp_dom_sf"/>
</dbReference>
<dbReference type="SUPFAM" id="SSF56059">
    <property type="entry name" value="Glutathione synthetase ATP-binding domain-like"/>
    <property type="match status" value="1"/>
</dbReference>
<name>A0A1T0A297_9GAMM</name>
<evidence type="ECO:0000256" key="4">
    <source>
        <dbReference type="ARBA" id="ARBA00022840"/>
    </source>
</evidence>
<reference evidence="8 10" key="2">
    <citation type="submission" date="2018-06" db="EMBL/GenBank/DDBJ databases">
        <authorList>
            <consortium name="Pathogen Informatics"/>
            <person name="Doyle S."/>
        </authorList>
    </citation>
    <scope>NUCLEOTIDE SEQUENCE [LARGE SCALE GENOMIC DNA]</scope>
    <source>
        <strain evidence="8 10">NCTC10293</strain>
    </source>
</reference>
<keyword evidence="9" id="KW-1185">Reference proteome</keyword>
<dbReference type="GO" id="GO:0005524">
    <property type="term" value="F:ATP binding"/>
    <property type="evidence" value="ECO:0007669"/>
    <property type="project" value="UniProtKB-KW"/>
</dbReference>
<dbReference type="EMBL" id="UGQE01000001">
    <property type="protein sequence ID" value="STZ09887.1"/>
    <property type="molecule type" value="Genomic_DNA"/>
</dbReference>
<evidence type="ECO:0000313" key="7">
    <source>
        <dbReference type="EMBL" id="OOR89391.1"/>
    </source>
</evidence>
<reference evidence="7 9" key="1">
    <citation type="submission" date="2017-02" db="EMBL/GenBank/DDBJ databases">
        <title>Draft genome sequence of Moraxella caviae CCUG 355 type strain.</title>
        <authorList>
            <person name="Engstrom-Jakobsson H."/>
            <person name="Salva-Serra F."/>
            <person name="Thorell K."/>
            <person name="Gonzales-Siles L."/>
            <person name="Karlsson R."/>
            <person name="Boulund F."/>
            <person name="Engstrand L."/>
            <person name="Moore E."/>
        </authorList>
    </citation>
    <scope>NUCLEOTIDE SEQUENCE [LARGE SCALE GENOMIC DNA]</scope>
    <source>
        <strain evidence="7 9">CCUG 355</strain>
    </source>
</reference>
<dbReference type="InterPro" id="IPR005494">
    <property type="entry name" value="GSPS_pre-ATP-grasp-like_dom"/>
</dbReference>
<dbReference type="OrthoDB" id="9765517at2"/>
<dbReference type="GO" id="GO:0016874">
    <property type="term" value="F:ligase activity"/>
    <property type="evidence" value="ECO:0007669"/>
    <property type="project" value="UniProtKB-KW"/>
</dbReference>
<keyword evidence="1" id="KW-0436">Ligase</keyword>
<accession>A0A1T0A297</accession>
<dbReference type="SUPFAM" id="SSF52440">
    <property type="entry name" value="PreATP-grasp domain"/>
    <property type="match status" value="1"/>
</dbReference>
<evidence type="ECO:0000256" key="2">
    <source>
        <dbReference type="ARBA" id="ARBA00022723"/>
    </source>
</evidence>
<dbReference type="Proteomes" id="UP000190435">
    <property type="component" value="Unassembled WGS sequence"/>
</dbReference>
<evidence type="ECO:0000313" key="9">
    <source>
        <dbReference type="Proteomes" id="UP000190435"/>
    </source>
</evidence>
<protein>
    <submittedName>
        <fullName evidence="8">Bifunctional glutathionylspermidine synthetase/amidase</fullName>
    </submittedName>
    <submittedName>
        <fullName evidence="7">Glutathionylspermidine synthase</fullName>
    </submittedName>
</protein>
<keyword evidence="4" id="KW-0067">ATP-binding</keyword>
<dbReference type="Pfam" id="PF03738">
    <property type="entry name" value="GSP_synth"/>
    <property type="match status" value="1"/>
</dbReference>
<dbReference type="RefSeq" id="WP_078276759.1">
    <property type="nucleotide sequence ID" value="NZ_CAACXO010000056.1"/>
</dbReference>
<evidence type="ECO:0000313" key="8">
    <source>
        <dbReference type="EMBL" id="STZ09887.1"/>
    </source>
</evidence>
<evidence type="ECO:0000313" key="10">
    <source>
        <dbReference type="Proteomes" id="UP000255279"/>
    </source>
</evidence>
<proteinExistence type="predicted"/>
<keyword evidence="5" id="KW-0460">Magnesium</keyword>
<dbReference type="Gene3D" id="3.30.1490.330">
    <property type="match status" value="1"/>
</dbReference>
<dbReference type="EMBL" id="MUXU01000039">
    <property type="protein sequence ID" value="OOR89391.1"/>
    <property type="molecule type" value="Genomic_DNA"/>
</dbReference>
<sequence length="387" mass="43142">MKRIAVTPRPDWQAEMEKIGFDYHSIDGNYWQEDACYVLDEAQVDELERVTEELHQMYLQAAAHVVKTGDYARLAIGDVAAGLIESSFRAQSPSLYGRFDLCYDGKSAPKLYEYNADTPTSLFEASVAQWYWLQAQGGALAGADQFNSIHERLLVEFRALAQGFGADDKLHFAAVTASTEDTITTQYLQDVAIQAGLTTRFLDVGAIGYHAPNQRFVDEQGEMIKHLFKLYPWEWLVTESFGQYIAGSGTQFIEPAYKLLLSNKAILAVLWELFPNHPNLLPAYLEPEKLAQFGADYVQKPFYSREGASITLHAQGQTEQTGGDYGKEGFVYQKAQALPVFTNNQGQVMHTLIGSWIVGHGSAGIGVREDFTAITKDTSLFVPHVLL</sequence>
<dbReference type="GO" id="GO:0046872">
    <property type="term" value="F:metal ion binding"/>
    <property type="evidence" value="ECO:0007669"/>
    <property type="project" value="UniProtKB-KW"/>
</dbReference>
<keyword evidence="2" id="KW-0479">Metal-binding</keyword>
<evidence type="ECO:0000256" key="3">
    <source>
        <dbReference type="ARBA" id="ARBA00022741"/>
    </source>
</evidence>
<dbReference type="STRING" id="34060.B0181_06835"/>
<organism evidence="7 9">
    <name type="scientific">Moraxella caviae</name>
    <dbReference type="NCBI Taxonomy" id="34060"/>
    <lineage>
        <taxon>Bacteria</taxon>
        <taxon>Pseudomonadati</taxon>
        <taxon>Pseudomonadota</taxon>
        <taxon>Gammaproteobacteria</taxon>
        <taxon>Moraxellales</taxon>
        <taxon>Moraxellaceae</taxon>
        <taxon>Moraxella</taxon>
    </lineage>
</organism>
<evidence type="ECO:0000259" key="6">
    <source>
        <dbReference type="Pfam" id="PF03738"/>
    </source>
</evidence>
<keyword evidence="3" id="KW-0547">Nucleotide-binding</keyword>
<gene>
    <name evidence="8" type="primary">gsp</name>
    <name evidence="7" type="ORF">B0181_06835</name>
    <name evidence="8" type="ORF">NCTC10293_00198</name>
</gene>
<dbReference type="AlphaFoldDB" id="A0A1T0A297"/>
<feature type="domain" description="Glutathionylspermidine synthase pre-ATP-grasp-like" evidence="6">
    <location>
        <begin position="12"/>
        <end position="385"/>
    </location>
</feature>